<dbReference type="PANTHER" id="PTHR46043:SF5">
    <property type="entry name" value="ARM REPEAT SUPERFAMILY PROTEIN"/>
    <property type="match status" value="1"/>
</dbReference>
<dbReference type="InterPro" id="IPR000225">
    <property type="entry name" value="Armadillo"/>
</dbReference>
<dbReference type="SMART" id="SM00185">
    <property type="entry name" value="ARM"/>
    <property type="match status" value="6"/>
</dbReference>
<dbReference type="InterPro" id="IPR011989">
    <property type="entry name" value="ARM-like"/>
</dbReference>
<dbReference type="InterPro" id="IPR016024">
    <property type="entry name" value="ARM-type_fold"/>
</dbReference>
<sequence>MGGFLHVSSSIIPCLHQFNFLEFELCSSAKFRTGKTSAKLSSSSPTMDIDDKLFYRTNLAAFLLCTSALKFSLDIICRVLDTVEERGLEAVASGCHLLEELRVFLADPFDQEVIMECGGSVATVARNCPNFTHFRLCMMNMRYPDYLTTEPLDEAFGAVVNTCSKLCRLAVSGLLTDRALVYWYLCQNLQNSKRTWRPKLQEDGSISMKPEMKEREEDVSLCQAPELLDSLIWSSYSIQFFPNKWQLIRDKLEQLRSGLTAVADGDDFNTNSELNKLLQAVASTANEARVLAQRCSDESYNGGKLLLRSDLDVITAKLQLHIKQLTEIYASGILRHSQAIILSRPNAGSSREGMRFYVKDLLSRLEIGDLEMRTRALAALNEILLEDEKYVRIVAVEMADGVSLLVRLLEVGEMGITEEALLAVSVIAGFDAYRGALVTADAVVPLIQILETGSELGKERAAQALKKLTENSDNAWSVSAQGGVTTLLKICDDVDSSAELIRSACGILKSLSSVDEIKRFMLEEGAVSIFMKLSGSKEEVLQIQAIEFLTAMACEDDPIKEVVVRAGVIEPLNKILDPNSHYSSKAREVALRAIDAFCFSSPTSINLFMASGFLHRVLFFLRNGEITIQESALRVASRLCGLSQEAKKAMGDVGFMPELVKLLDARSFEVRELAAEAICGMVSTQRNRRRFIQEDQNVNRILQLLNLEEKTVTKKFLLPALMSLVESNSGRKKIMASKYVKHLEKLAETDVTDAKKIVKKLSGNRFRSILTGIWSP</sequence>
<dbReference type="AlphaFoldDB" id="A0A8K0N3L7"/>
<feature type="repeat" description="ARM" evidence="1">
    <location>
        <begin position="482"/>
        <end position="526"/>
    </location>
</feature>
<dbReference type="Gene3D" id="1.25.10.10">
    <property type="entry name" value="Leucine-rich Repeat Variant"/>
    <property type="match status" value="2"/>
</dbReference>
<evidence type="ECO:0000313" key="4">
    <source>
        <dbReference type="Proteomes" id="UP000797356"/>
    </source>
</evidence>
<dbReference type="Gene3D" id="3.80.10.10">
    <property type="entry name" value="Ribonuclease Inhibitor"/>
    <property type="match status" value="1"/>
</dbReference>
<reference evidence="3" key="2">
    <citation type="submission" date="2019-07" db="EMBL/GenBank/DDBJ databases">
        <authorList>
            <person name="Yang Y."/>
            <person name="Bocs S."/>
            <person name="Baudouin L."/>
        </authorList>
    </citation>
    <scope>NUCLEOTIDE SEQUENCE</scope>
    <source>
        <tissue evidence="3">Spear leaf of Hainan Tall coconut</tissue>
    </source>
</reference>
<dbReference type="Proteomes" id="UP000797356">
    <property type="component" value="Chromosome 6"/>
</dbReference>
<dbReference type="OrthoDB" id="7537227at2759"/>
<dbReference type="InterPro" id="IPR054296">
    <property type="entry name" value="DUF7032"/>
</dbReference>
<dbReference type="PANTHER" id="PTHR46043">
    <property type="entry name" value="ARM REPEAT SUPERFAMILY PROTEIN"/>
    <property type="match status" value="1"/>
</dbReference>
<gene>
    <name evidence="3" type="ORF">COCNU_06G010260</name>
</gene>
<proteinExistence type="predicted"/>
<keyword evidence="4" id="KW-1185">Reference proteome</keyword>
<dbReference type="EMBL" id="CM017877">
    <property type="protein sequence ID" value="KAG1347197.1"/>
    <property type="molecule type" value="Genomic_DNA"/>
</dbReference>
<name>A0A8K0N3L7_COCNU</name>
<dbReference type="PROSITE" id="PS50176">
    <property type="entry name" value="ARM_REPEAT"/>
    <property type="match status" value="1"/>
</dbReference>
<feature type="domain" description="DUF7032" evidence="2">
    <location>
        <begin position="223"/>
        <end position="333"/>
    </location>
</feature>
<organism evidence="3 4">
    <name type="scientific">Cocos nucifera</name>
    <name type="common">Coconut palm</name>
    <dbReference type="NCBI Taxonomy" id="13894"/>
    <lineage>
        <taxon>Eukaryota</taxon>
        <taxon>Viridiplantae</taxon>
        <taxon>Streptophyta</taxon>
        <taxon>Embryophyta</taxon>
        <taxon>Tracheophyta</taxon>
        <taxon>Spermatophyta</taxon>
        <taxon>Magnoliopsida</taxon>
        <taxon>Liliopsida</taxon>
        <taxon>Arecaceae</taxon>
        <taxon>Arecoideae</taxon>
        <taxon>Cocoseae</taxon>
        <taxon>Attaleinae</taxon>
        <taxon>Cocos</taxon>
    </lineage>
</organism>
<dbReference type="InterPro" id="IPR032675">
    <property type="entry name" value="LRR_dom_sf"/>
</dbReference>
<comment type="caution">
    <text evidence="3">The sequence shown here is derived from an EMBL/GenBank/DDBJ whole genome shotgun (WGS) entry which is preliminary data.</text>
</comment>
<reference evidence="3" key="1">
    <citation type="journal article" date="2017" name="Gigascience">
        <title>The genome draft of coconut (Cocos nucifera).</title>
        <authorList>
            <person name="Xiao Y."/>
            <person name="Xu P."/>
            <person name="Fan H."/>
            <person name="Baudouin L."/>
            <person name="Xia W."/>
            <person name="Bocs S."/>
            <person name="Xu J."/>
            <person name="Li Q."/>
            <person name="Guo A."/>
            <person name="Zhou L."/>
            <person name="Li J."/>
            <person name="Wu Y."/>
            <person name="Ma Z."/>
            <person name="Armero A."/>
            <person name="Issali A.E."/>
            <person name="Liu N."/>
            <person name="Peng M."/>
            <person name="Yang Y."/>
        </authorList>
    </citation>
    <scope>NUCLEOTIDE SEQUENCE</scope>
    <source>
        <tissue evidence="3">Spear leaf of Hainan Tall coconut</tissue>
    </source>
</reference>
<protein>
    <submittedName>
        <fullName evidence="3">Putative vacuolar protein 8</fullName>
    </submittedName>
</protein>
<evidence type="ECO:0000313" key="3">
    <source>
        <dbReference type="EMBL" id="KAG1347197.1"/>
    </source>
</evidence>
<accession>A0A8K0N3L7</accession>
<evidence type="ECO:0000256" key="1">
    <source>
        <dbReference type="PROSITE-ProRule" id="PRU00259"/>
    </source>
</evidence>
<evidence type="ECO:0000259" key="2">
    <source>
        <dbReference type="Pfam" id="PF23005"/>
    </source>
</evidence>
<dbReference type="Pfam" id="PF23005">
    <property type="entry name" value="DUF7032"/>
    <property type="match status" value="1"/>
</dbReference>
<dbReference type="SUPFAM" id="SSF48371">
    <property type="entry name" value="ARM repeat"/>
    <property type="match status" value="1"/>
</dbReference>